<sequence>MEKSLRRTCPPDLKVIETFRVEGGVAIRLDLHLDRLKRTCLSLGITLDRGRVQQCLQKLPATGVYRVRLTVGLEGVVDLQCVALGPAMPEWNVAVAQPRLSSGDPWLQIKTTQRALYDETRKTLPRGVDEWIFLNERDEVCEGTITNIFVERSEVFLTPPTVSGLLPGVLRESLLVKGRAREQVLRLEDLQDGFWLGNSLRGLIPAKLV</sequence>
<reference evidence="7 8" key="2">
    <citation type="submission" date="2024-06" db="EMBL/GenBank/DDBJ databases">
        <title>Thioclava kandeliae sp. nov. from a rhizosphere soil sample of Kandelia candel in a mangrove.</title>
        <authorList>
            <person name="Mu T."/>
        </authorList>
    </citation>
    <scope>NUCLEOTIDE SEQUENCE [LARGE SCALE GENOMIC DNA]</scope>
    <source>
        <strain evidence="7 8">CPCC 100088</strain>
    </source>
</reference>
<dbReference type="Gene3D" id="3.20.10.10">
    <property type="entry name" value="D-amino Acid Aminotransferase, subunit A, domain 2"/>
    <property type="match status" value="1"/>
</dbReference>
<proteinExistence type="inferred from homology"/>
<dbReference type="InterPro" id="IPR043132">
    <property type="entry name" value="BCAT-like_C"/>
</dbReference>
<keyword evidence="7" id="KW-0808">Transferase</keyword>
<comment type="cofactor">
    <cofactor evidence="1 6">
        <name>pyridoxal 5'-phosphate</name>
        <dbReference type="ChEBI" id="CHEBI:597326"/>
    </cofactor>
</comment>
<evidence type="ECO:0000313" key="7">
    <source>
        <dbReference type="EMBL" id="MER5170876.1"/>
    </source>
</evidence>
<comment type="caution">
    <text evidence="7">The sequence shown here is derived from an EMBL/GenBank/DDBJ whole genome shotgun (WGS) entry which is preliminary data.</text>
</comment>
<dbReference type="InterPro" id="IPR043131">
    <property type="entry name" value="BCAT-like_N"/>
</dbReference>
<keyword evidence="7" id="KW-0032">Aminotransferase</keyword>
<evidence type="ECO:0000256" key="1">
    <source>
        <dbReference type="ARBA" id="ARBA00001933"/>
    </source>
</evidence>
<accession>A0ABV1SD97</accession>
<dbReference type="EMBL" id="JAYWLC010000002">
    <property type="protein sequence ID" value="MER5170876.1"/>
    <property type="molecule type" value="Genomic_DNA"/>
</dbReference>
<keyword evidence="4 6" id="KW-0663">Pyridoxal phosphate</keyword>
<dbReference type="InterPro" id="IPR001544">
    <property type="entry name" value="Aminotrans_IV"/>
</dbReference>
<dbReference type="SUPFAM" id="SSF56752">
    <property type="entry name" value="D-aminoacid aminotransferase-like PLP-dependent enzymes"/>
    <property type="match status" value="1"/>
</dbReference>
<evidence type="ECO:0000256" key="2">
    <source>
        <dbReference type="ARBA" id="ARBA00009320"/>
    </source>
</evidence>
<evidence type="ECO:0000256" key="6">
    <source>
        <dbReference type="RuleBase" id="RU004516"/>
    </source>
</evidence>
<evidence type="ECO:0000256" key="5">
    <source>
        <dbReference type="RuleBase" id="RU004106"/>
    </source>
</evidence>
<dbReference type="PROSITE" id="PS00770">
    <property type="entry name" value="AA_TRANSFER_CLASS_4"/>
    <property type="match status" value="1"/>
</dbReference>
<comment type="similarity">
    <text evidence="2 5">Belongs to the class-IV pyridoxal-phosphate-dependent aminotransferase family.</text>
</comment>
<dbReference type="RefSeq" id="WP_350934942.1">
    <property type="nucleotide sequence ID" value="NZ_JAYWLC010000002.1"/>
</dbReference>
<evidence type="ECO:0000256" key="4">
    <source>
        <dbReference type="ARBA" id="ARBA00022898"/>
    </source>
</evidence>
<dbReference type="NCBIfam" id="NF005729">
    <property type="entry name" value="PRK07546.1-3"/>
    <property type="match status" value="1"/>
</dbReference>
<evidence type="ECO:0000256" key="3">
    <source>
        <dbReference type="ARBA" id="ARBA00014472"/>
    </source>
</evidence>
<dbReference type="InterPro" id="IPR036038">
    <property type="entry name" value="Aminotransferase-like"/>
</dbReference>
<evidence type="ECO:0000313" key="8">
    <source>
        <dbReference type="Proteomes" id="UP001438953"/>
    </source>
</evidence>
<dbReference type="Gene3D" id="3.30.470.10">
    <property type="match status" value="1"/>
</dbReference>
<dbReference type="Proteomes" id="UP001438953">
    <property type="component" value="Unassembled WGS sequence"/>
</dbReference>
<gene>
    <name evidence="7" type="ORF">VSX56_03730</name>
</gene>
<name>A0ABV1SD97_9RHOB</name>
<keyword evidence="8" id="KW-1185">Reference proteome</keyword>
<organism evidence="7 8">
    <name type="scientific">Thioclava kandeliae</name>
    <dbReference type="NCBI Taxonomy" id="3070818"/>
    <lineage>
        <taxon>Bacteria</taxon>
        <taxon>Pseudomonadati</taxon>
        <taxon>Pseudomonadota</taxon>
        <taxon>Alphaproteobacteria</taxon>
        <taxon>Rhodobacterales</taxon>
        <taxon>Paracoccaceae</taxon>
        <taxon>Thioclava</taxon>
    </lineage>
</organism>
<dbReference type="Pfam" id="PF01063">
    <property type="entry name" value="Aminotran_4"/>
    <property type="match status" value="1"/>
</dbReference>
<dbReference type="InterPro" id="IPR018300">
    <property type="entry name" value="Aminotrans_IV_CS"/>
</dbReference>
<reference evidence="7 8" key="1">
    <citation type="submission" date="2024-01" db="EMBL/GenBank/DDBJ databases">
        <authorList>
            <person name="Deng Y."/>
            <person name="Su J."/>
        </authorList>
    </citation>
    <scope>NUCLEOTIDE SEQUENCE [LARGE SCALE GENOMIC DNA]</scope>
    <source>
        <strain evidence="7 8">CPCC 100088</strain>
    </source>
</reference>
<dbReference type="GO" id="GO:0008483">
    <property type="term" value="F:transaminase activity"/>
    <property type="evidence" value="ECO:0007669"/>
    <property type="project" value="UniProtKB-KW"/>
</dbReference>
<protein>
    <recommendedName>
        <fullName evidence="3">Probable branched-chain-amino-acid aminotransferase</fullName>
    </recommendedName>
</protein>